<name>A0A699I1Q6_TANCI</name>
<gene>
    <name evidence="1" type="ORF">Tci_475561</name>
</gene>
<sequence>MVSNFMASQGARLSKFKASFRQQSEMTSKIDRVLKVITDRMMGALPSDTVKNPKLNVNLTSLVSSALSYPMENPQCSTRQEEEGNLKNINTILPSLPNPSILFIIEKVRRLNSFLESSGLVSQSSDIKFVCTKEDDEDVMFIEIIKKCDDSLEEELEEDENAMTDGLGEHEMDNEVDERQEICSNETRELRVCNIRRLEMIKYSFGDDEEYVVVKEYEYDDLTSTNKDACRAYQEIFRMINEGWMVTRDE</sequence>
<reference evidence="1" key="1">
    <citation type="journal article" date="2019" name="Sci. Rep.">
        <title>Draft genome of Tanacetum cinerariifolium, the natural source of mosquito coil.</title>
        <authorList>
            <person name="Yamashiro T."/>
            <person name="Shiraishi A."/>
            <person name="Satake H."/>
            <person name="Nakayama K."/>
        </authorList>
    </citation>
    <scope>NUCLEOTIDE SEQUENCE</scope>
</reference>
<organism evidence="1">
    <name type="scientific">Tanacetum cinerariifolium</name>
    <name type="common">Dalmatian daisy</name>
    <name type="synonym">Chrysanthemum cinerariifolium</name>
    <dbReference type="NCBI Taxonomy" id="118510"/>
    <lineage>
        <taxon>Eukaryota</taxon>
        <taxon>Viridiplantae</taxon>
        <taxon>Streptophyta</taxon>
        <taxon>Embryophyta</taxon>
        <taxon>Tracheophyta</taxon>
        <taxon>Spermatophyta</taxon>
        <taxon>Magnoliopsida</taxon>
        <taxon>eudicotyledons</taxon>
        <taxon>Gunneridae</taxon>
        <taxon>Pentapetalae</taxon>
        <taxon>asterids</taxon>
        <taxon>campanulids</taxon>
        <taxon>Asterales</taxon>
        <taxon>Asteraceae</taxon>
        <taxon>Asteroideae</taxon>
        <taxon>Anthemideae</taxon>
        <taxon>Anthemidinae</taxon>
        <taxon>Tanacetum</taxon>
    </lineage>
</organism>
<protein>
    <submittedName>
        <fullName evidence="1">Uncharacterized protein</fullName>
    </submittedName>
</protein>
<comment type="caution">
    <text evidence="1">The sequence shown here is derived from an EMBL/GenBank/DDBJ whole genome shotgun (WGS) entry which is preliminary data.</text>
</comment>
<proteinExistence type="predicted"/>
<accession>A0A699I1Q6</accession>
<dbReference type="AlphaFoldDB" id="A0A699I1Q6"/>
<dbReference type="EMBL" id="BKCJ010234243">
    <property type="protein sequence ID" value="GEZ03588.1"/>
    <property type="molecule type" value="Genomic_DNA"/>
</dbReference>
<evidence type="ECO:0000313" key="1">
    <source>
        <dbReference type="EMBL" id="GEZ03588.1"/>
    </source>
</evidence>